<dbReference type="PANTHER" id="PTHR33639:SF2">
    <property type="entry name" value="DUF393 DOMAIN-CONTAINING PROTEIN"/>
    <property type="match status" value="1"/>
</dbReference>
<dbReference type="GO" id="GO:0015035">
    <property type="term" value="F:protein-disulfide reductase activity"/>
    <property type="evidence" value="ECO:0007669"/>
    <property type="project" value="InterPro"/>
</dbReference>
<name>A0A3N4NWY8_9GAMM</name>
<dbReference type="OrthoDB" id="9785438at2"/>
<keyword evidence="2" id="KW-1185">Reference proteome</keyword>
<dbReference type="EMBL" id="RMVG01000019">
    <property type="protein sequence ID" value="RPD96099.1"/>
    <property type="molecule type" value="Genomic_DNA"/>
</dbReference>
<protein>
    <submittedName>
        <fullName evidence="1">Thiol-disulfide oxidoreductase DCC family protein</fullName>
    </submittedName>
</protein>
<comment type="caution">
    <text evidence="1">The sequence shown here is derived from an EMBL/GenBank/DDBJ whole genome shotgun (WGS) entry which is preliminary data.</text>
</comment>
<dbReference type="AlphaFoldDB" id="A0A3N4NWY8"/>
<gene>
    <name evidence="1" type="ORF">BBB56_19610</name>
</gene>
<sequence>MPTPPFIKPGEKVVLYDGVCKLCNGWVNFLLRRKLARNVRFAAVQSEEGKALLRFAGLPDENIRTIVLIEGNRHWVRAQAILRVMRLLPFPWGLLSLLRFIPHFISNFFYNCIAVNRYRLFGRYDAQHPVSPDYPGRFLHR</sequence>
<proteinExistence type="predicted"/>
<organism evidence="1 2">
    <name type="scientific">Candidatus Pantoea deserta</name>
    <dbReference type="NCBI Taxonomy" id="1869313"/>
    <lineage>
        <taxon>Bacteria</taxon>
        <taxon>Pseudomonadati</taxon>
        <taxon>Pseudomonadota</taxon>
        <taxon>Gammaproteobacteria</taxon>
        <taxon>Enterobacterales</taxon>
        <taxon>Erwiniaceae</taxon>
        <taxon>Pantoea</taxon>
    </lineage>
</organism>
<dbReference type="InterPro" id="IPR052927">
    <property type="entry name" value="DCC_oxidoreductase"/>
</dbReference>
<reference evidence="1 2" key="1">
    <citation type="submission" date="2018-11" db="EMBL/GenBank/DDBJ databases">
        <title>Whole genome sequencing of Pantoea sp. RIT388.</title>
        <authorList>
            <person name="Gan H.M."/>
            <person name="Hudson A.O."/>
        </authorList>
    </citation>
    <scope>NUCLEOTIDE SEQUENCE [LARGE SCALE GENOMIC DNA]</scope>
    <source>
        <strain evidence="1 2">RIT388</strain>
    </source>
</reference>
<dbReference type="PANTHER" id="PTHR33639">
    <property type="entry name" value="THIOL-DISULFIDE OXIDOREDUCTASE DCC"/>
    <property type="match status" value="1"/>
</dbReference>
<dbReference type="Pfam" id="PF04134">
    <property type="entry name" value="DCC1-like"/>
    <property type="match status" value="1"/>
</dbReference>
<dbReference type="RefSeq" id="WP_123802586.1">
    <property type="nucleotide sequence ID" value="NZ_RMVG01000019.1"/>
</dbReference>
<evidence type="ECO:0000313" key="1">
    <source>
        <dbReference type="EMBL" id="RPD96099.1"/>
    </source>
</evidence>
<accession>A0A3N4NWY8</accession>
<dbReference type="Proteomes" id="UP000281332">
    <property type="component" value="Unassembled WGS sequence"/>
</dbReference>
<evidence type="ECO:0000313" key="2">
    <source>
        <dbReference type="Proteomes" id="UP000281332"/>
    </source>
</evidence>
<dbReference type="InterPro" id="IPR007263">
    <property type="entry name" value="DCC1-like"/>
</dbReference>